<feature type="region of interest" description="Disordered" evidence="1">
    <location>
        <begin position="1"/>
        <end position="21"/>
    </location>
</feature>
<dbReference type="Proteomes" id="UP000252558">
    <property type="component" value="Unassembled WGS sequence"/>
</dbReference>
<dbReference type="EMBL" id="QPID01000004">
    <property type="protein sequence ID" value="RCU50560.1"/>
    <property type="molecule type" value="Genomic_DNA"/>
</dbReference>
<keyword evidence="3" id="KW-1185">Reference proteome</keyword>
<evidence type="ECO:0000313" key="2">
    <source>
        <dbReference type="EMBL" id="RCU50560.1"/>
    </source>
</evidence>
<dbReference type="OrthoDB" id="9762853at2"/>
<comment type="caution">
    <text evidence="2">The sequence shown here is derived from an EMBL/GenBank/DDBJ whole genome shotgun (WGS) entry which is preliminary data.</text>
</comment>
<protein>
    <recommendedName>
        <fullName evidence="4">Baseplate protein J-like domain-containing protein</fullName>
    </recommendedName>
</protein>
<accession>A0A368NKD0</accession>
<dbReference type="AlphaFoldDB" id="A0A368NKD0"/>
<sequence>MTDSCKRDNPLHRRGSDQQSRQLAALSPDHFKVDERTLADFLLFARRYSEQIRFYGPGANASSDWKPFFQQDVSVVLAGLSQLPYRQYLTFSQALKTFLASDPNADSSVLNQYFLLQIHLPLLLLAEVNDSLKLLPQDHPLVFQSDAWVKRHLSSPLTSLMGYYKGALAAPLQGFSDQPLDTNLLNLGSDPLSPYLLLPGSVASRLSPLTWPSLWQQRCADLADLAAIDYASIAAVTNPYLQASGTFEQIQDALNYNLLVNSVESIITAMAVIVEQANAALSQSLLQGDHAPHYGLWLAFVKLYQEPQKILNRFTGRHLDYYYRDILQIPPQPAVPAKVAVVLTPAKQVKSHLLAKGSLLDAGKSPSGQPLQFALQSDFVVNRATVKELRGFRRVVTDNGEIPYTSSVANSADGQGQALPKSDPSWPAFGPANDSNQAELGFVVADRQLLLSDGQRFIRLIAQLSAPASASWALAFKAAITTEKAWLDLDSTQLSVQRIGDDLEFVIRLEGSVPAITCYNPKVHGSGYKQGTPALRIWIDPDSGQFANLIDLKFSHLLLDVAVIGSRHYSLSGDHGVLDPSKPFMPFGPQPKPGSQLILGGKELFGKPLQLLVLRASWQESFGYQSHFKAHITALNAHCHVSTLAQGVWQPIPVAAEVPFFVNAADQFDIHAYLQLVNSSGHASEDESSFALLSQLDYLTRLAFAPYLKGIWLDNLDTVADLNSDGDSYQTSSISGFVKFTLGSNFGHHQFAAENSLALIGKTVTSPAFTQKSYYSYDSAIPKPPYTPVMTELLVDYLSVAATQTEFYHHDLFGVRQIDLAATSTVEHRLFPEHKQAGELYLGIADLQPPQSLSLLFHAQEGSANPLKELATLQWDYLVGDQWQPFDNPKPIDGSYSLSGSGIITLVIPEAADTQHAILPSGLHWLRLSVTEDVDALCRLIEVLPQATTAYQSSALDEVATLPAGTISKLVLSDSGIKAVNQPLASYGGSTAEPDSGYALRISERLRHKQRAVSPWDYEQLVLAQFPEVFRVRCLNHSALCEGASQPIVNGRKPGSVLIVPIPQMIDGHFQAPNRPYNTRQTLAKIAEYLRSRISPFVQLRVENPQVEEIKLQLNVAFKPEILDTDFYIEQLKQEVDRHLMPWAYGDGAQLDFAGSWHKSMLINFIEQQAYVDYVTDVLMFHRVDINDSDPSWLSRDLDLITASSARSVLVSHLNHNFSIAGCA</sequence>
<evidence type="ECO:0000313" key="3">
    <source>
        <dbReference type="Proteomes" id="UP000252558"/>
    </source>
</evidence>
<dbReference type="RefSeq" id="WP_114338048.1">
    <property type="nucleotide sequence ID" value="NZ_QPID01000004.1"/>
</dbReference>
<proteinExistence type="predicted"/>
<gene>
    <name evidence="2" type="ORF">DU002_09075</name>
</gene>
<feature type="compositionally biased region" description="Basic and acidic residues" evidence="1">
    <location>
        <begin position="1"/>
        <end position="16"/>
    </location>
</feature>
<reference evidence="2 3" key="1">
    <citation type="submission" date="2018-07" db="EMBL/GenBank/DDBJ databases">
        <title>Corallincola holothuriorum sp. nov., a new facultative anaerobe isolated from sea cucumber Apostichopus japonicus.</title>
        <authorList>
            <person name="Xia H."/>
        </authorList>
    </citation>
    <scope>NUCLEOTIDE SEQUENCE [LARGE SCALE GENOMIC DNA]</scope>
    <source>
        <strain evidence="2 3">C4</strain>
    </source>
</reference>
<organism evidence="2 3">
    <name type="scientific">Corallincola holothuriorum</name>
    <dbReference type="NCBI Taxonomy" id="2282215"/>
    <lineage>
        <taxon>Bacteria</taxon>
        <taxon>Pseudomonadati</taxon>
        <taxon>Pseudomonadota</taxon>
        <taxon>Gammaproteobacteria</taxon>
        <taxon>Alteromonadales</taxon>
        <taxon>Psychromonadaceae</taxon>
        <taxon>Corallincola</taxon>
    </lineage>
</organism>
<name>A0A368NKD0_9GAMM</name>
<evidence type="ECO:0008006" key="4">
    <source>
        <dbReference type="Google" id="ProtNLM"/>
    </source>
</evidence>
<evidence type="ECO:0000256" key="1">
    <source>
        <dbReference type="SAM" id="MobiDB-lite"/>
    </source>
</evidence>